<protein>
    <submittedName>
        <fullName evidence="2">Uncharacterized protein</fullName>
    </submittedName>
</protein>
<feature type="region of interest" description="Disordered" evidence="1">
    <location>
        <begin position="1"/>
        <end position="24"/>
    </location>
</feature>
<dbReference type="Proteomes" id="UP000239731">
    <property type="component" value="Unassembled WGS sequence"/>
</dbReference>
<name>A0A2T0IDJ0_PSEFL</name>
<evidence type="ECO:0000256" key="1">
    <source>
        <dbReference type="SAM" id="MobiDB-lite"/>
    </source>
</evidence>
<comment type="caution">
    <text evidence="2">The sequence shown here is derived from an EMBL/GenBank/DDBJ whole genome shotgun (WGS) entry which is preliminary data.</text>
</comment>
<organism evidence="2 3">
    <name type="scientific">Pseudomonas fluorescens</name>
    <dbReference type="NCBI Taxonomy" id="294"/>
    <lineage>
        <taxon>Bacteria</taxon>
        <taxon>Pseudomonadati</taxon>
        <taxon>Pseudomonadota</taxon>
        <taxon>Gammaproteobacteria</taxon>
        <taxon>Pseudomonadales</taxon>
        <taxon>Pseudomonadaceae</taxon>
        <taxon>Pseudomonas</taxon>
    </lineage>
</organism>
<dbReference type="AlphaFoldDB" id="A0A2T0IDJ0"/>
<dbReference type="EMBL" id="PVUH01000005">
    <property type="protein sequence ID" value="PRW93383.1"/>
    <property type="molecule type" value="Genomic_DNA"/>
</dbReference>
<gene>
    <name evidence="2" type="ORF">C7A10_09445</name>
</gene>
<evidence type="ECO:0000313" key="3">
    <source>
        <dbReference type="Proteomes" id="UP000239731"/>
    </source>
</evidence>
<proteinExistence type="predicted"/>
<sequence length="65" mass="6719">MTNSDGSSRNCGGPIAGKPAPTGECIPNVGAGLPAMRPLQALETTRRRRSCSYPAPGSRNACTCR</sequence>
<reference evidence="2 3" key="1">
    <citation type="submission" date="2018-03" db="EMBL/GenBank/DDBJ databases">
        <title>Blue discolouration in mozzarella cheese caused by Pseudomonas fluorescens.</title>
        <authorList>
            <person name="Chiesa F."/>
            <person name="Dalmasso A."/>
            <person name="Lomonaco S."/>
        </authorList>
    </citation>
    <scope>NUCLEOTIDE SEQUENCE [LARGE SCALE GENOMIC DNA]</scope>
    <source>
        <strain evidence="2 3">11293</strain>
    </source>
</reference>
<feature type="region of interest" description="Disordered" evidence="1">
    <location>
        <begin position="45"/>
        <end position="65"/>
    </location>
</feature>
<feature type="compositionally biased region" description="Polar residues" evidence="1">
    <location>
        <begin position="1"/>
        <end position="10"/>
    </location>
</feature>
<accession>A0A2T0IDJ0</accession>
<evidence type="ECO:0000313" key="2">
    <source>
        <dbReference type="EMBL" id="PRW93383.1"/>
    </source>
</evidence>